<dbReference type="AlphaFoldDB" id="A0A1I1ADG2"/>
<reference evidence="1 2" key="1">
    <citation type="submission" date="2016-10" db="EMBL/GenBank/DDBJ databases">
        <authorList>
            <person name="de Groot N.N."/>
        </authorList>
    </citation>
    <scope>NUCLEOTIDE SEQUENCE [LARGE SCALE GENOMIC DNA]</scope>
    <source>
        <strain evidence="1 2">CGMCC 1.3702</strain>
    </source>
</reference>
<gene>
    <name evidence="1" type="ORF">SAMN04488072_11915</name>
</gene>
<accession>A0A1I1ADG2</accession>
<dbReference type="EMBL" id="FOJW01000019">
    <property type="protein sequence ID" value="SFB36024.1"/>
    <property type="molecule type" value="Genomic_DNA"/>
</dbReference>
<dbReference type="Proteomes" id="UP000198642">
    <property type="component" value="Unassembled WGS sequence"/>
</dbReference>
<evidence type="ECO:0000313" key="1">
    <source>
        <dbReference type="EMBL" id="SFB36024.1"/>
    </source>
</evidence>
<proteinExistence type="predicted"/>
<evidence type="ECO:0000313" key="2">
    <source>
        <dbReference type="Proteomes" id="UP000198642"/>
    </source>
</evidence>
<sequence length="60" mass="7374">MVKYLNAVYELDCRCFRIINKNFERRQMHSFSQDYVPEMEQAIAVNRLEKYFDLPHCQQN</sequence>
<organism evidence="1 2">
    <name type="scientific">Lentibacillus halodurans</name>
    <dbReference type="NCBI Taxonomy" id="237679"/>
    <lineage>
        <taxon>Bacteria</taxon>
        <taxon>Bacillati</taxon>
        <taxon>Bacillota</taxon>
        <taxon>Bacilli</taxon>
        <taxon>Bacillales</taxon>
        <taxon>Bacillaceae</taxon>
        <taxon>Lentibacillus</taxon>
    </lineage>
</organism>
<keyword evidence="2" id="KW-1185">Reference proteome</keyword>
<name>A0A1I1ADG2_9BACI</name>
<protein>
    <submittedName>
        <fullName evidence="1">Uncharacterized protein</fullName>
    </submittedName>
</protein>